<evidence type="ECO:0000256" key="2">
    <source>
        <dbReference type="ARBA" id="ARBA00009316"/>
    </source>
</evidence>
<dbReference type="GO" id="GO:1902017">
    <property type="term" value="P:regulation of cilium assembly"/>
    <property type="evidence" value="ECO:0007669"/>
    <property type="project" value="TreeGrafter"/>
</dbReference>
<evidence type="ECO:0000256" key="5">
    <source>
        <dbReference type="ARBA" id="ARBA00023212"/>
    </source>
</evidence>
<reference evidence="8" key="1">
    <citation type="submission" date="2015-11" db="EMBL/GenBank/DDBJ databases">
        <title>De novo transcriptome assembly of four potential Pierce s Disease insect vectors from Arizona vineyards.</title>
        <authorList>
            <person name="Tassone E.E."/>
        </authorList>
    </citation>
    <scope>NUCLEOTIDE SEQUENCE</scope>
</reference>
<dbReference type="AlphaFoldDB" id="A0A1B6GQI8"/>
<accession>A0A1B6GQI8</accession>
<sequence length="754" mass="86120">KEKENPTDDDIANLKKYHAAFLEKLGEYEDMTRSLERLMGMADVPTSQLDMTMSGPPFSKPVKPETPAADKQPELSVLDTDLEDKLPKLIVCGTDMGDNVPRIIVCEPLKRADLEPFSKISGGIGSVGEGAGVMHKLNKCLETQQELAAENAEMAKMRHQLQQELLDKQDMLDCMKQKMMTMECEKYRIQSENCELQKRLMMSQKPGDPPMCKRELYMKMRGTSPDACPMGGSMRASKDLEQELEKMGGDVKNIYSELESMRKEKLALGYSASAKKRVCMDEDFSKTDEDAKKIGFDGEDMQKITSTSEALHLGYMEEEANACCGDTNNIFPEGVCMMERLNFGGSGSPRKPVCKRMLPQKSTQTDADKEKDILFATDKDPKLKDLREQYQRLHGDFKNKVTEVASVRVDLEKTKKELDAITILHHELEALHQKTLDENTALMAEKNQMQELRDKMNDLEQQANVAKQMYKTGQEEMEEMRLLIEEQATQLDDYRNKYMKTLQIAEELKKENEFKERECADQIAVEIQKVKLEMQEQLEELSPIKDLLRITQQKLKETEQMHNIALETIADITKKLESANNEVDTLRKKVDSAKTDGDLNMNLMNSLENADKKLIAMENDNAHLKGMVSQLEGLQVNQAQKLEEKSHELLQMTQQLETLREESARQVARVKERSEMIRKCLQAQIGEMEREVATCRAATAFANRERDEIRSKLQMEVCLLSENFRDSQNRIVQLQQHVNYLSASHPTALIDLIK</sequence>
<dbReference type="GO" id="GO:0005813">
    <property type="term" value="C:centrosome"/>
    <property type="evidence" value="ECO:0007669"/>
    <property type="project" value="UniProtKB-SubCell"/>
</dbReference>
<comment type="similarity">
    <text evidence="2">Belongs to the ODF2 family.</text>
</comment>
<evidence type="ECO:0000256" key="7">
    <source>
        <dbReference type="SAM" id="MobiDB-lite"/>
    </source>
</evidence>
<keyword evidence="4 6" id="KW-0175">Coiled coil</keyword>
<proteinExistence type="inferred from homology"/>
<keyword evidence="5" id="KW-0206">Cytoskeleton</keyword>
<dbReference type="InterPro" id="IPR026099">
    <property type="entry name" value="Odf2-rel"/>
</dbReference>
<feature type="coiled-coil region" evidence="6">
    <location>
        <begin position="140"/>
        <end position="178"/>
    </location>
</feature>
<feature type="region of interest" description="Disordered" evidence="7">
    <location>
        <begin position="47"/>
        <end position="72"/>
    </location>
</feature>
<dbReference type="PANTHER" id="PTHR23162">
    <property type="entry name" value="OUTER DENSE FIBER OF SPERM TAILS 2"/>
    <property type="match status" value="1"/>
</dbReference>
<comment type="subcellular location">
    <subcellularLocation>
        <location evidence="1">Cytoplasm</location>
        <location evidence="1">Cytoskeleton</location>
        <location evidence="1">Microtubule organizing center</location>
        <location evidence="1">Centrosome</location>
    </subcellularLocation>
</comment>
<dbReference type="EMBL" id="GECZ01005100">
    <property type="protein sequence ID" value="JAS64669.1"/>
    <property type="molecule type" value="Transcribed_RNA"/>
</dbReference>
<gene>
    <name evidence="8" type="ORF">g.25278</name>
</gene>
<evidence type="ECO:0000313" key="8">
    <source>
        <dbReference type="EMBL" id="JAS64669.1"/>
    </source>
</evidence>
<evidence type="ECO:0000256" key="1">
    <source>
        <dbReference type="ARBA" id="ARBA00004300"/>
    </source>
</evidence>
<name>A0A1B6GQI8_9HEMI</name>
<evidence type="ECO:0000256" key="4">
    <source>
        <dbReference type="ARBA" id="ARBA00023054"/>
    </source>
</evidence>
<evidence type="ECO:0000256" key="3">
    <source>
        <dbReference type="ARBA" id="ARBA00022490"/>
    </source>
</evidence>
<feature type="non-terminal residue" evidence="8">
    <location>
        <position position="1"/>
    </location>
</feature>
<keyword evidence="3" id="KW-0963">Cytoplasm</keyword>
<organism evidence="8">
    <name type="scientific">Cuerna arida</name>
    <dbReference type="NCBI Taxonomy" id="1464854"/>
    <lineage>
        <taxon>Eukaryota</taxon>
        <taxon>Metazoa</taxon>
        <taxon>Ecdysozoa</taxon>
        <taxon>Arthropoda</taxon>
        <taxon>Hexapoda</taxon>
        <taxon>Insecta</taxon>
        <taxon>Pterygota</taxon>
        <taxon>Neoptera</taxon>
        <taxon>Paraneoptera</taxon>
        <taxon>Hemiptera</taxon>
        <taxon>Auchenorrhyncha</taxon>
        <taxon>Membracoidea</taxon>
        <taxon>Cicadellidae</taxon>
        <taxon>Cicadellinae</taxon>
        <taxon>Proconiini</taxon>
        <taxon>Cuerna</taxon>
    </lineage>
</organism>
<protein>
    <submittedName>
        <fullName evidence="8">Uncharacterized protein</fullName>
    </submittedName>
</protein>
<evidence type="ECO:0000256" key="6">
    <source>
        <dbReference type="SAM" id="Coils"/>
    </source>
</evidence>
<feature type="coiled-coil region" evidence="6">
    <location>
        <begin position="411"/>
        <end position="691"/>
    </location>
</feature>
<dbReference type="PANTHER" id="PTHR23162:SF10">
    <property type="entry name" value="FI13205P"/>
    <property type="match status" value="1"/>
</dbReference>